<dbReference type="InterPro" id="IPR036249">
    <property type="entry name" value="Thioredoxin-like_sf"/>
</dbReference>
<organism evidence="1 2">
    <name type="scientific">Cardiocondyla obscurior</name>
    <dbReference type="NCBI Taxonomy" id="286306"/>
    <lineage>
        <taxon>Eukaryota</taxon>
        <taxon>Metazoa</taxon>
        <taxon>Ecdysozoa</taxon>
        <taxon>Arthropoda</taxon>
        <taxon>Hexapoda</taxon>
        <taxon>Insecta</taxon>
        <taxon>Pterygota</taxon>
        <taxon>Neoptera</taxon>
        <taxon>Endopterygota</taxon>
        <taxon>Hymenoptera</taxon>
        <taxon>Apocrita</taxon>
        <taxon>Aculeata</taxon>
        <taxon>Formicoidea</taxon>
        <taxon>Formicidae</taxon>
        <taxon>Myrmicinae</taxon>
        <taxon>Cardiocondyla</taxon>
    </lineage>
</organism>
<dbReference type="PANTHER" id="PTHR46135">
    <property type="entry name" value="NME/NM23 FAMILY MEMBER 8"/>
    <property type="match status" value="1"/>
</dbReference>
<accession>A0AAW2G1D4</accession>
<sequence>MAKKAAPAALQTEVVNDEEWEKVLKRKGLVGEQFFVYLNNEILIFSCLELKRNFIGIIFYSVVDVYSDWSGPCTGMVSILKKLKMEIGGDALSYAMANCDRVTDLKRFQGKSEPIWMFIHEGQMVNLMFGAHCPQFVKMLMIELERVQKGEEHE</sequence>
<evidence type="ECO:0000313" key="2">
    <source>
        <dbReference type="Proteomes" id="UP001430953"/>
    </source>
</evidence>
<dbReference type="PANTHER" id="PTHR46135:SF3">
    <property type="entry name" value="NME_NM23 FAMILY MEMBER 8"/>
    <property type="match status" value="1"/>
</dbReference>
<dbReference type="EMBL" id="JADYXP020000007">
    <property type="protein sequence ID" value="KAL0120956.1"/>
    <property type="molecule type" value="Genomic_DNA"/>
</dbReference>
<evidence type="ECO:0008006" key="3">
    <source>
        <dbReference type="Google" id="ProtNLM"/>
    </source>
</evidence>
<dbReference type="Proteomes" id="UP001430953">
    <property type="component" value="Unassembled WGS sequence"/>
</dbReference>
<proteinExistence type="predicted"/>
<protein>
    <recommendedName>
        <fullName evidence="3">Thioredoxin domain-containing protein</fullName>
    </recommendedName>
</protein>
<dbReference type="Gene3D" id="3.40.30.10">
    <property type="entry name" value="Glutaredoxin"/>
    <property type="match status" value="1"/>
</dbReference>
<evidence type="ECO:0000313" key="1">
    <source>
        <dbReference type="EMBL" id="KAL0120956.1"/>
    </source>
</evidence>
<comment type="caution">
    <text evidence="1">The sequence shown here is derived from an EMBL/GenBank/DDBJ whole genome shotgun (WGS) entry which is preliminary data.</text>
</comment>
<dbReference type="AlphaFoldDB" id="A0AAW2G1D4"/>
<name>A0AAW2G1D4_9HYME</name>
<reference evidence="1 2" key="1">
    <citation type="submission" date="2023-03" db="EMBL/GenBank/DDBJ databases">
        <title>High recombination rates correlate with genetic variation in Cardiocondyla obscurior ants.</title>
        <authorList>
            <person name="Errbii M."/>
        </authorList>
    </citation>
    <scope>NUCLEOTIDE SEQUENCE [LARGE SCALE GENOMIC DNA]</scope>
    <source>
        <strain evidence="1">Alpha-2009</strain>
        <tissue evidence="1">Whole body</tissue>
    </source>
</reference>
<dbReference type="SUPFAM" id="SSF52833">
    <property type="entry name" value="Thioredoxin-like"/>
    <property type="match status" value="1"/>
</dbReference>
<keyword evidence="2" id="KW-1185">Reference proteome</keyword>
<gene>
    <name evidence="1" type="ORF">PUN28_008580</name>
</gene>
<dbReference type="InterPro" id="IPR051766">
    <property type="entry name" value="TXND_domain-containing"/>
</dbReference>